<keyword evidence="1" id="KW-0812">Transmembrane</keyword>
<dbReference type="RefSeq" id="WP_073360627.1">
    <property type="nucleotide sequence ID" value="NZ_FQVQ01000001.1"/>
</dbReference>
<evidence type="ECO:0000256" key="1">
    <source>
        <dbReference type="SAM" id="Phobius"/>
    </source>
</evidence>
<reference evidence="2 3" key="1">
    <citation type="submission" date="2016-11" db="EMBL/GenBank/DDBJ databases">
        <authorList>
            <person name="Jaros S."/>
            <person name="Januszkiewicz K."/>
            <person name="Wedrychowicz H."/>
        </authorList>
    </citation>
    <scope>NUCLEOTIDE SEQUENCE [LARGE SCALE GENOMIC DNA]</scope>
    <source>
        <strain evidence="2 3">DSM 25660</strain>
    </source>
</reference>
<dbReference type="OrthoDB" id="1451899at2"/>
<dbReference type="EMBL" id="FQVQ01000001">
    <property type="protein sequence ID" value="SHE78485.1"/>
    <property type="molecule type" value="Genomic_DNA"/>
</dbReference>
<protein>
    <submittedName>
        <fullName evidence="2">Uncharacterized protein</fullName>
    </submittedName>
</protein>
<name>A0A1M4WBD6_9FLAO</name>
<feature type="transmembrane region" description="Helical" evidence="1">
    <location>
        <begin position="118"/>
        <end position="136"/>
    </location>
</feature>
<proteinExistence type="predicted"/>
<dbReference type="Proteomes" id="UP000184147">
    <property type="component" value="Unassembled WGS sequence"/>
</dbReference>
<evidence type="ECO:0000313" key="2">
    <source>
        <dbReference type="EMBL" id="SHE78485.1"/>
    </source>
</evidence>
<keyword evidence="1" id="KW-1133">Transmembrane helix</keyword>
<evidence type="ECO:0000313" key="3">
    <source>
        <dbReference type="Proteomes" id="UP000184147"/>
    </source>
</evidence>
<dbReference type="AlphaFoldDB" id="A0A1M4WBD6"/>
<accession>A0A1M4WBD6</accession>
<gene>
    <name evidence="2" type="ORF">SAMN05444377_101239</name>
</gene>
<keyword evidence="3" id="KW-1185">Reference proteome</keyword>
<organism evidence="2 3">
    <name type="scientific">Flavobacterium fontis</name>
    <dbReference type="NCBI Taxonomy" id="1124188"/>
    <lineage>
        <taxon>Bacteria</taxon>
        <taxon>Pseudomonadati</taxon>
        <taxon>Bacteroidota</taxon>
        <taxon>Flavobacteriia</taxon>
        <taxon>Flavobacteriales</taxon>
        <taxon>Flavobacteriaceae</taxon>
        <taxon>Flavobacterium</taxon>
    </lineage>
</organism>
<keyword evidence="1" id="KW-0472">Membrane</keyword>
<sequence length="137" mass="15583">MISTEQINYLKAVSVFTDGYGGSLGKDGNSLCSYMVPLASSKLGYDYYELYRTNSNRYGFRIVTMNGIKTICRTESYHFDEKLNFNQWYELIGITAREHFMKEEYSAFKLGYTKSNSGCLGSVITIAILISFTIIFS</sequence>
<dbReference type="STRING" id="1124188.SAMN05444377_101239"/>